<evidence type="ECO:0000313" key="1">
    <source>
        <dbReference type="EMBL" id="MBG6121798.1"/>
    </source>
</evidence>
<organism evidence="1 2">
    <name type="scientific">Corynebacterium aquatimens</name>
    <dbReference type="NCBI Taxonomy" id="1190508"/>
    <lineage>
        <taxon>Bacteria</taxon>
        <taxon>Bacillati</taxon>
        <taxon>Actinomycetota</taxon>
        <taxon>Actinomycetes</taxon>
        <taxon>Mycobacteriales</taxon>
        <taxon>Corynebacteriaceae</taxon>
        <taxon>Corynebacterium</taxon>
    </lineage>
</organism>
<dbReference type="AlphaFoldDB" id="A0A931GRC2"/>
<dbReference type="Proteomes" id="UP000658613">
    <property type="component" value="Unassembled WGS sequence"/>
</dbReference>
<dbReference type="EMBL" id="JADOUE010000001">
    <property type="protein sequence ID" value="MBG6121798.1"/>
    <property type="molecule type" value="Genomic_DNA"/>
</dbReference>
<name>A0A931GRC2_9CORY</name>
<sequence length="166" mass="18452">MICLKLATRTGSFQVDVDATPPDCGVANINYERKPLAVPSTWNTGTNYADSRYQLPRIDIQAGERLTQSLTVIQARWRELLRIQTAPIDLQAQDQFIRKPVATAETLSTDLGIPQTEVEDALHRLEQCGILVGAQLTKSTRAWRSLDVLELLKALYDEAESLNEGG</sequence>
<keyword evidence="2" id="KW-1185">Reference proteome</keyword>
<comment type="caution">
    <text evidence="1">The sequence shown here is derived from an EMBL/GenBank/DDBJ whole genome shotgun (WGS) entry which is preliminary data.</text>
</comment>
<gene>
    <name evidence="1" type="ORF">IW254_000767</name>
</gene>
<evidence type="ECO:0000313" key="2">
    <source>
        <dbReference type="Proteomes" id="UP000658613"/>
    </source>
</evidence>
<proteinExistence type="predicted"/>
<protein>
    <submittedName>
        <fullName evidence="1">Uncharacterized protein</fullName>
    </submittedName>
</protein>
<dbReference type="RefSeq" id="WP_231375413.1">
    <property type="nucleotide sequence ID" value="NZ_CP046980.1"/>
</dbReference>
<accession>A0A931GRC2</accession>
<reference evidence="1" key="1">
    <citation type="submission" date="2020-11" db="EMBL/GenBank/DDBJ databases">
        <title>Sequencing the genomes of 1000 actinobacteria strains.</title>
        <authorList>
            <person name="Klenk H.-P."/>
        </authorList>
    </citation>
    <scope>NUCLEOTIDE SEQUENCE</scope>
    <source>
        <strain evidence="1">DSM 45632</strain>
    </source>
</reference>